<organism evidence="2 3">
    <name type="scientific">Mucilaginibacter gilvus</name>
    <dbReference type="NCBI Taxonomy" id="2305909"/>
    <lineage>
        <taxon>Bacteria</taxon>
        <taxon>Pseudomonadati</taxon>
        <taxon>Bacteroidota</taxon>
        <taxon>Sphingobacteriia</taxon>
        <taxon>Sphingobacteriales</taxon>
        <taxon>Sphingobacteriaceae</taxon>
        <taxon>Mucilaginibacter</taxon>
    </lineage>
</organism>
<reference evidence="2 3" key="1">
    <citation type="submission" date="2019-01" db="EMBL/GenBank/DDBJ databases">
        <title>Mucilaginibacter antarcticum sp. nov., isolated from antarctic soil.</title>
        <authorList>
            <person name="Yan Y.-Q."/>
            <person name="Du Z.-J."/>
        </authorList>
    </citation>
    <scope>NUCLEOTIDE SEQUENCE [LARGE SCALE GENOMIC DNA]</scope>
    <source>
        <strain evidence="2 3">F01003</strain>
    </source>
</reference>
<protein>
    <submittedName>
        <fullName evidence="2">Uncharacterized protein</fullName>
    </submittedName>
</protein>
<evidence type="ECO:0000256" key="1">
    <source>
        <dbReference type="SAM" id="MobiDB-lite"/>
    </source>
</evidence>
<gene>
    <name evidence="2" type="ORF">EPL05_03290</name>
</gene>
<sequence>MSIDKENTDKNKDLKVKRKRTTNPPINDGMNTPVPDSTVIPIISKSEEALYKQAENPLGDPHKI</sequence>
<accession>A0A3S3WEZ2</accession>
<dbReference type="Proteomes" id="UP000286701">
    <property type="component" value="Unassembled WGS sequence"/>
</dbReference>
<name>A0A3S3WEZ2_9SPHI</name>
<comment type="caution">
    <text evidence="2">The sequence shown here is derived from an EMBL/GenBank/DDBJ whole genome shotgun (WGS) entry which is preliminary data.</text>
</comment>
<evidence type="ECO:0000313" key="2">
    <source>
        <dbReference type="EMBL" id="RWY55411.1"/>
    </source>
</evidence>
<dbReference type="EMBL" id="SBIW01000002">
    <property type="protein sequence ID" value="RWY55411.1"/>
    <property type="molecule type" value="Genomic_DNA"/>
</dbReference>
<dbReference type="AlphaFoldDB" id="A0A3S3WEZ2"/>
<feature type="compositionally biased region" description="Basic and acidic residues" evidence="1">
    <location>
        <begin position="1"/>
        <end position="14"/>
    </location>
</feature>
<feature type="region of interest" description="Disordered" evidence="1">
    <location>
        <begin position="1"/>
        <end position="37"/>
    </location>
</feature>
<evidence type="ECO:0000313" key="3">
    <source>
        <dbReference type="Proteomes" id="UP000286701"/>
    </source>
</evidence>
<proteinExistence type="predicted"/>
<keyword evidence="3" id="KW-1185">Reference proteome</keyword>